<keyword evidence="1" id="KW-1133">Transmembrane helix</keyword>
<gene>
    <name evidence="3" type="ORF">FLT43_02080</name>
    <name evidence="2" type="ORF">M5W83_06675</name>
</gene>
<dbReference type="EMBL" id="JAMDMM010000014">
    <property type="protein sequence ID" value="MCY9606839.1"/>
    <property type="molecule type" value="Genomic_DNA"/>
</dbReference>
<dbReference type="GeneID" id="76994772"/>
<evidence type="ECO:0000313" key="3">
    <source>
        <dbReference type="EMBL" id="QDM42426.1"/>
    </source>
</evidence>
<evidence type="ECO:0000313" key="4">
    <source>
        <dbReference type="Proteomes" id="UP000315377"/>
    </source>
</evidence>
<name>A0AAP9IZH0_PANTH</name>
<dbReference type="Proteomes" id="UP001209276">
    <property type="component" value="Unassembled WGS sequence"/>
</dbReference>
<feature type="transmembrane region" description="Helical" evidence="1">
    <location>
        <begin position="59"/>
        <end position="77"/>
    </location>
</feature>
<sequence>MAGIIGHTMVTTAAALAYKKQLNITTLFAGMAFPDIMTHLFVYIPFIPGVSAGVLDETFLGGVACAIFLTLLVMLGLKTMPKAMYLFSYKQSTSLKVILLSALAGTELHVLMDKIAINGWITF</sequence>
<organism evidence="3 4">
    <name type="scientific">Paenibacillus thiaminolyticus</name>
    <name type="common">Bacillus thiaminolyticus</name>
    <dbReference type="NCBI Taxonomy" id="49283"/>
    <lineage>
        <taxon>Bacteria</taxon>
        <taxon>Bacillati</taxon>
        <taxon>Bacillota</taxon>
        <taxon>Bacilli</taxon>
        <taxon>Bacillales</taxon>
        <taxon>Paenibacillaceae</taxon>
        <taxon>Paenibacillus</taxon>
    </lineage>
</organism>
<accession>A0AAP9IZH0</accession>
<evidence type="ECO:0000313" key="2">
    <source>
        <dbReference type="EMBL" id="MCY9606839.1"/>
    </source>
</evidence>
<protein>
    <submittedName>
        <fullName evidence="3">Uncharacterized protein</fullName>
    </submittedName>
</protein>
<evidence type="ECO:0000256" key="1">
    <source>
        <dbReference type="SAM" id="Phobius"/>
    </source>
</evidence>
<keyword evidence="1" id="KW-0812">Transmembrane</keyword>
<dbReference type="AlphaFoldDB" id="A0AAP9IZH0"/>
<evidence type="ECO:0000313" key="5">
    <source>
        <dbReference type="Proteomes" id="UP001209276"/>
    </source>
</evidence>
<keyword evidence="1" id="KW-0472">Membrane</keyword>
<feature type="transmembrane region" description="Helical" evidence="1">
    <location>
        <begin position="27"/>
        <end position="47"/>
    </location>
</feature>
<dbReference type="Proteomes" id="UP000315377">
    <property type="component" value="Chromosome"/>
</dbReference>
<reference evidence="2 5" key="2">
    <citation type="submission" date="2022-05" db="EMBL/GenBank/DDBJ databases">
        <title>Genome Sequencing of Bee-Associated Microbes.</title>
        <authorList>
            <person name="Dunlap C."/>
        </authorList>
    </citation>
    <scope>NUCLEOTIDE SEQUENCE [LARGE SCALE GENOMIC DNA]</scope>
    <source>
        <strain evidence="2 5">NRRL B-14613</strain>
    </source>
</reference>
<proteinExistence type="predicted"/>
<keyword evidence="5" id="KW-1185">Reference proteome</keyword>
<reference evidence="3 4" key="1">
    <citation type="submission" date="2019-07" db="EMBL/GenBank/DDBJ databases">
        <title>Paenibacillus thiaminolyticus NRRL B-4156.</title>
        <authorList>
            <person name="Hehnly C."/>
            <person name="Zhang L."/>
        </authorList>
    </citation>
    <scope>NUCLEOTIDE SEQUENCE [LARGE SCALE GENOMIC DNA]</scope>
    <source>
        <strain evidence="3 4">NRRL B-4156</strain>
    </source>
</reference>
<dbReference type="EMBL" id="CP041405">
    <property type="protein sequence ID" value="QDM42426.1"/>
    <property type="molecule type" value="Genomic_DNA"/>
</dbReference>
<dbReference type="RefSeq" id="WP_087443564.1">
    <property type="nucleotide sequence ID" value="NZ_CABMNB010000036.1"/>
</dbReference>